<sequence length="1080" mass="116375">MRCRSLFFPLLVLALSTSPSIAQLTSASISGKVTDASQSAIPDASVTAVDVATGNTVTGRTDGEGNYVLTGLLPDTYRLKFGKTGFESNIQENLVITVGERATVNSVLQVGSVSDSITVQADSAAVNLQSPTVSTVIDSKLTQELPLNGRNVLQLAQLAPDAGPTATGPYNQGASRPDLANSYVGASGGRGDSTAFYLDGALNEDVLTQIPNVFPDPDAIQEFSLDTSSFSAKFAGLGGGVMNAVTRGGTNQIHGVLFEFLRNSALNGRNYFATAQDGLKRNQFGGTIGGPIRKDKTFGFFSYQGTTIRQNPTSSATVLTAAQRAGDFSSDSNQLVNPTTGAIFPKNYIDPSLFDPIANKILALLPVGAPGTGLVFYTSPLVENDKQFVGRVDENVTSNLHLYASYLYDALSEPAKTIPNNILTASNASGTGINDYWQSQFAVLNTTYVFSSKLTTTVVTSMSRRTNLAKSAPGFPGWTDLGANIPNLVAKGYSSLPLTINNYFSVAWDGIYEIPATEGGPANQWTWVKGAHTLEFGGDILWSKVIKNQDYEGDGSYTFSNDLSGDNALDFLLSKPSNFVQEASYYETPSRMLPAAYFVDTWRVTPRLVLTLGIRWNPFVPVFDNTYHQAGVFSPAAYANNIHSTQYPTLPPGLLVAGDPGVPARGIDSNYHIIDPRIGFAYDVFGNGHTSLRGGYGMYQDQMTANMINLNYSPFNVSVSFTNPASIENPYQRQVNPFPVVKPTPPSTPFQIPEAAGPFVLGMKAPTIQQYNLTLEQQAPYSSLVRIAYEGSSADHLFGAVEGNAAVYNPAETQKQNVANYNIRRPMGTYYQGLSLNENVGTANYNSLTVSVQRQAARGLTLLTGYRWSKCMAEADPTGFNSDVYATPNPHDDRSRCSYDTKNQFKASFVWELPKSHFDSSVVNAVLSGWMINGLVTFRSGQPFTVLSGVDNSTSGIGKDRADLIGNPNLPGGRSHAQVVKAYFNKAAFTANALGTYGDTSRMFLTGPGYSDIDLAITRSFGIPLKSREHDRLEFRAESFNLANRVNFSNPNATISSSSAGTITSAQDPRILQFGLKYIY</sequence>
<evidence type="ECO:0000313" key="4">
    <source>
        <dbReference type="Proteomes" id="UP000007113"/>
    </source>
</evidence>
<protein>
    <submittedName>
        <fullName evidence="3">TonB-dependent receptor, plug</fullName>
    </submittedName>
</protein>
<accession>G8NUE4</accession>
<feature type="signal peptide" evidence="1">
    <location>
        <begin position="1"/>
        <end position="22"/>
    </location>
</feature>
<dbReference type="eggNOG" id="COG4771">
    <property type="taxonomic scope" value="Bacteria"/>
</dbReference>
<dbReference type="EMBL" id="CP003130">
    <property type="protein sequence ID" value="AEU35300.1"/>
    <property type="molecule type" value="Genomic_DNA"/>
</dbReference>
<evidence type="ECO:0000313" key="3">
    <source>
        <dbReference type="EMBL" id="AEU35300.1"/>
    </source>
</evidence>
<proteinExistence type="predicted"/>
<evidence type="ECO:0000256" key="1">
    <source>
        <dbReference type="SAM" id="SignalP"/>
    </source>
</evidence>
<feature type="chain" id="PRO_5003513024" evidence="1">
    <location>
        <begin position="23"/>
        <end position="1080"/>
    </location>
</feature>
<dbReference type="AlphaFoldDB" id="G8NUE4"/>
<dbReference type="Gene3D" id="2.60.40.1120">
    <property type="entry name" value="Carboxypeptidase-like, regulatory domain"/>
    <property type="match status" value="1"/>
</dbReference>
<dbReference type="InterPro" id="IPR057601">
    <property type="entry name" value="Oar-like_b-barrel"/>
</dbReference>
<gene>
    <name evidence="3" type="ordered locus">AciX8_0952</name>
</gene>
<keyword evidence="3" id="KW-0675">Receptor</keyword>
<name>G8NUE4_GRAMM</name>
<feature type="domain" description="TonB-dependent transporter Oar-like beta-barrel" evidence="2">
    <location>
        <begin position="245"/>
        <end position="1073"/>
    </location>
</feature>
<reference evidence="3 4" key="1">
    <citation type="submission" date="2011-11" db="EMBL/GenBank/DDBJ databases">
        <title>Complete sequence of Granulicella mallensis MP5ACTX8.</title>
        <authorList>
            <consortium name="US DOE Joint Genome Institute"/>
            <person name="Lucas S."/>
            <person name="Copeland A."/>
            <person name="Lapidus A."/>
            <person name="Cheng J.-F."/>
            <person name="Goodwin L."/>
            <person name="Pitluck S."/>
            <person name="Peters L."/>
            <person name="Lu M."/>
            <person name="Detter J.C."/>
            <person name="Han C."/>
            <person name="Tapia R."/>
            <person name="Land M."/>
            <person name="Hauser L."/>
            <person name="Kyrpides N."/>
            <person name="Ivanova N."/>
            <person name="Mikhailova N."/>
            <person name="Pagani I."/>
            <person name="Rawat S."/>
            <person name="Mannisto M."/>
            <person name="Haggblom M."/>
            <person name="Woyke T."/>
        </authorList>
    </citation>
    <scope>NUCLEOTIDE SEQUENCE [LARGE SCALE GENOMIC DNA]</scope>
    <source>
        <strain evidence="4">ATCC BAA-1857 / DSM 23137 / MP5ACTX8</strain>
    </source>
</reference>
<dbReference type="SUPFAM" id="SSF49464">
    <property type="entry name" value="Carboxypeptidase regulatory domain-like"/>
    <property type="match status" value="1"/>
</dbReference>
<dbReference type="KEGG" id="gma:AciX8_0952"/>
<keyword evidence="4" id="KW-1185">Reference proteome</keyword>
<evidence type="ECO:0000259" key="2">
    <source>
        <dbReference type="Pfam" id="PF25183"/>
    </source>
</evidence>
<dbReference type="STRING" id="682795.AciX8_0952"/>
<dbReference type="HOGENOM" id="CLU_006298_0_0_0"/>
<dbReference type="Proteomes" id="UP000007113">
    <property type="component" value="Chromosome"/>
</dbReference>
<keyword evidence="1" id="KW-0732">Signal</keyword>
<dbReference type="Pfam" id="PF25183">
    <property type="entry name" value="OMP_b-brl_4"/>
    <property type="match status" value="1"/>
</dbReference>
<dbReference type="OrthoDB" id="97893at2"/>
<dbReference type="InterPro" id="IPR008969">
    <property type="entry name" value="CarboxyPept-like_regulatory"/>
</dbReference>
<dbReference type="Pfam" id="PF13620">
    <property type="entry name" value="CarboxypepD_reg"/>
    <property type="match status" value="1"/>
</dbReference>
<dbReference type="SUPFAM" id="SSF56935">
    <property type="entry name" value="Porins"/>
    <property type="match status" value="1"/>
</dbReference>
<dbReference type="RefSeq" id="WP_014264182.1">
    <property type="nucleotide sequence ID" value="NC_016631.1"/>
</dbReference>
<organism evidence="3 4">
    <name type="scientific">Granulicella mallensis (strain ATCC BAA-1857 / DSM 23137 / MP5ACTX8)</name>
    <dbReference type="NCBI Taxonomy" id="682795"/>
    <lineage>
        <taxon>Bacteria</taxon>
        <taxon>Pseudomonadati</taxon>
        <taxon>Acidobacteriota</taxon>
        <taxon>Terriglobia</taxon>
        <taxon>Terriglobales</taxon>
        <taxon>Acidobacteriaceae</taxon>
        <taxon>Granulicella</taxon>
    </lineage>
</organism>